<keyword evidence="3" id="KW-0378">Hydrolase</keyword>
<evidence type="ECO:0000313" key="7">
    <source>
        <dbReference type="EMBL" id="SEG48827.1"/>
    </source>
</evidence>
<sequence length="545" mass="60168">MTVKPLVGAMFALAMASSLSVQAATEKPNILLILADDLGYSDLGSFGGEIETPSIDSLADEGLKLTNMYAAASCSPTRSMLMSGTDNHLAGLGTMAEALPHEPFHQGKPGYEGYLNEKAHSLAELLQDAGYSTNMVGKWHLGMGADQGPDARGFERSFALFEGGAVHFKPNTTNPARLDQVTYRENGQSVELPDDFYSTDFYTDKLIDYLKANEGSGKPFFAYAAYTSPHWPLQAPDAYLDKYKGVYDGGYAEVRDARIERMKELGLYPEDMQPANRIPGNPKLPQWEQLDEEQRQYQARLMEIYAAMVDNLDDNVGRLIDYLKESGQYDNTMIVFLSDNGASGDNHTRFYPHGPDTDNSYANLGRENSQVDYGIRWAEVSSGPLNKFKITSFEGGISVPAIVRLPEGISRTGLVNTRMRVDDLSPTFLELSGTPLPGDSYKGQTKHPITGQSMLSALLGEADAAGAKSEMAGELFGNLYYHEGDLKLVGYTDRQSKQMRWELYDLSVDRGETHDLAASQPETLERLKQAWAEYAERVGVVRRPE</sequence>
<dbReference type="PROSITE" id="PS00149">
    <property type="entry name" value="SULFATASE_2"/>
    <property type="match status" value="1"/>
</dbReference>
<evidence type="ECO:0000259" key="6">
    <source>
        <dbReference type="Pfam" id="PF00884"/>
    </source>
</evidence>
<feature type="signal peptide" evidence="5">
    <location>
        <begin position="1"/>
        <end position="23"/>
    </location>
</feature>
<dbReference type="Gene3D" id="3.40.720.10">
    <property type="entry name" value="Alkaline Phosphatase, subunit A"/>
    <property type="match status" value="1"/>
</dbReference>
<name>A0A1H6AL80_9GAMM</name>
<feature type="chain" id="PRO_5009292820" evidence="5">
    <location>
        <begin position="24"/>
        <end position="545"/>
    </location>
</feature>
<dbReference type="GO" id="GO:0004065">
    <property type="term" value="F:arylsulfatase activity"/>
    <property type="evidence" value="ECO:0007669"/>
    <property type="project" value="TreeGrafter"/>
</dbReference>
<dbReference type="Gene3D" id="3.30.1120.10">
    <property type="match status" value="1"/>
</dbReference>
<dbReference type="AlphaFoldDB" id="A0A1H6AL80"/>
<dbReference type="CDD" id="cd16025">
    <property type="entry name" value="PAS_like"/>
    <property type="match status" value="1"/>
</dbReference>
<dbReference type="Proteomes" id="UP000236745">
    <property type="component" value="Unassembled WGS sequence"/>
</dbReference>
<evidence type="ECO:0000256" key="1">
    <source>
        <dbReference type="ARBA" id="ARBA00008779"/>
    </source>
</evidence>
<evidence type="ECO:0000256" key="2">
    <source>
        <dbReference type="ARBA" id="ARBA00022723"/>
    </source>
</evidence>
<gene>
    <name evidence="7" type="ORF">SAMN05444390_10270</name>
</gene>
<dbReference type="InterPro" id="IPR024607">
    <property type="entry name" value="Sulfatase_CS"/>
</dbReference>
<dbReference type="InterPro" id="IPR000917">
    <property type="entry name" value="Sulfatase_N"/>
</dbReference>
<reference evidence="7 8" key="1">
    <citation type="submission" date="2016-10" db="EMBL/GenBank/DDBJ databases">
        <authorList>
            <person name="de Groot N.N."/>
        </authorList>
    </citation>
    <scope>NUCLEOTIDE SEQUENCE [LARGE SCALE GENOMIC DNA]</scope>
    <source>
        <strain evidence="7 8">DSM 22012</strain>
    </source>
</reference>
<comment type="similarity">
    <text evidence="1">Belongs to the sulfatase family.</text>
</comment>
<feature type="domain" description="Sulfatase N-terminal" evidence="6">
    <location>
        <begin position="28"/>
        <end position="433"/>
    </location>
</feature>
<keyword evidence="4" id="KW-0106">Calcium</keyword>
<dbReference type="GO" id="GO:0046872">
    <property type="term" value="F:metal ion binding"/>
    <property type="evidence" value="ECO:0007669"/>
    <property type="project" value="UniProtKB-KW"/>
</dbReference>
<evidence type="ECO:0000256" key="3">
    <source>
        <dbReference type="ARBA" id="ARBA00022801"/>
    </source>
</evidence>
<proteinExistence type="inferred from homology"/>
<dbReference type="PANTHER" id="PTHR42693:SF33">
    <property type="entry name" value="ARYLSULFATASE"/>
    <property type="match status" value="1"/>
</dbReference>
<organism evidence="7 8">
    <name type="scientific">Marinobacterium lutimaris</name>
    <dbReference type="NCBI Taxonomy" id="568106"/>
    <lineage>
        <taxon>Bacteria</taxon>
        <taxon>Pseudomonadati</taxon>
        <taxon>Pseudomonadota</taxon>
        <taxon>Gammaproteobacteria</taxon>
        <taxon>Oceanospirillales</taxon>
        <taxon>Oceanospirillaceae</taxon>
        <taxon>Marinobacterium</taxon>
    </lineage>
</organism>
<dbReference type="InterPro" id="IPR050738">
    <property type="entry name" value="Sulfatase"/>
</dbReference>
<accession>A0A1H6AL80</accession>
<dbReference type="OrthoDB" id="9803751at2"/>
<keyword evidence="5" id="KW-0732">Signal</keyword>
<dbReference type="Pfam" id="PF00884">
    <property type="entry name" value="Sulfatase"/>
    <property type="match status" value="1"/>
</dbReference>
<dbReference type="RefSeq" id="WP_104003184.1">
    <property type="nucleotide sequence ID" value="NZ_FNVQ01000002.1"/>
</dbReference>
<keyword evidence="2" id="KW-0479">Metal-binding</keyword>
<dbReference type="EMBL" id="FNVQ01000002">
    <property type="protein sequence ID" value="SEG48827.1"/>
    <property type="molecule type" value="Genomic_DNA"/>
</dbReference>
<protein>
    <submittedName>
        <fullName evidence="7">Arylsulfatase</fullName>
    </submittedName>
</protein>
<evidence type="ECO:0000256" key="5">
    <source>
        <dbReference type="SAM" id="SignalP"/>
    </source>
</evidence>
<dbReference type="PANTHER" id="PTHR42693">
    <property type="entry name" value="ARYLSULFATASE FAMILY MEMBER"/>
    <property type="match status" value="1"/>
</dbReference>
<evidence type="ECO:0000313" key="8">
    <source>
        <dbReference type="Proteomes" id="UP000236745"/>
    </source>
</evidence>
<dbReference type="InterPro" id="IPR017850">
    <property type="entry name" value="Alkaline_phosphatase_core_sf"/>
</dbReference>
<keyword evidence="8" id="KW-1185">Reference proteome</keyword>
<dbReference type="SUPFAM" id="SSF53649">
    <property type="entry name" value="Alkaline phosphatase-like"/>
    <property type="match status" value="1"/>
</dbReference>
<evidence type="ECO:0000256" key="4">
    <source>
        <dbReference type="ARBA" id="ARBA00022837"/>
    </source>
</evidence>